<proteinExistence type="inferred from homology"/>
<protein>
    <recommendedName>
        <fullName evidence="6">NAD(P)-binding protein</fullName>
    </recommendedName>
</protein>
<comment type="similarity">
    <text evidence="1">Belongs to the short-chain dehydrogenases/reductases (SDR) family.</text>
</comment>
<dbReference type="EMBL" id="PJQD01000014">
    <property type="protein sequence ID" value="POY75476.1"/>
    <property type="molecule type" value="Genomic_DNA"/>
</dbReference>
<dbReference type="Pfam" id="PF00106">
    <property type="entry name" value="adh_short"/>
    <property type="match status" value="1"/>
</dbReference>
<dbReference type="SUPFAM" id="SSF51735">
    <property type="entry name" value="NAD(P)-binding Rossmann-fold domains"/>
    <property type="match status" value="1"/>
</dbReference>
<name>A0A2S5BFC3_9BASI</name>
<keyword evidence="2" id="KW-0521">NADP</keyword>
<evidence type="ECO:0000256" key="1">
    <source>
        <dbReference type="ARBA" id="ARBA00006484"/>
    </source>
</evidence>
<accession>A0A2S5BFC3</accession>
<evidence type="ECO:0000313" key="4">
    <source>
        <dbReference type="EMBL" id="POY75476.1"/>
    </source>
</evidence>
<evidence type="ECO:0000256" key="2">
    <source>
        <dbReference type="ARBA" id="ARBA00022857"/>
    </source>
</evidence>
<dbReference type="PANTHER" id="PTHR43544:SF7">
    <property type="entry name" value="NADB-LER2"/>
    <property type="match status" value="1"/>
</dbReference>
<dbReference type="GO" id="GO:0005737">
    <property type="term" value="C:cytoplasm"/>
    <property type="evidence" value="ECO:0007669"/>
    <property type="project" value="TreeGrafter"/>
</dbReference>
<keyword evidence="3" id="KW-0560">Oxidoreductase</keyword>
<dbReference type="AlphaFoldDB" id="A0A2S5BFC3"/>
<keyword evidence="5" id="KW-1185">Reference proteome</keyword>
<dbReference type="PANTHER" id="PTHR43544">
    <property type="entry name" value="SHORT-CHAIN DEHYDROGENASE/REDUCTASE"/>
    <property type="match status" value="1"/>
</dbReference>
<dbReference type="InterPro" id="IPR002347">
    <property type="entry name" value="SDR_fam"/>
</dbReference>
<dbReference type="GO" id="GO:0016491">
    <property type="term" value="F:oxidoreductase activity"/>
    <property type="evidence" value="ECO:0007669"/>
    <property type="project" value="UniProtKB-KW"/>
</dbReference>
<sequence>MSDTRKVYFITGANKPNGIGFRLVEKLVARPDTLVFATARDPTRATELQALADKQDNLVLLQLEATSEEDARAAAKAVEQKAGKIDVLIANAGYFESGNVLDQSIEGLRKSWEINALGPIILFKALATLLFKSSAPVFAPTSTAAGSFGLDMGMPLAAYGSSKAALNFLTLNMHHAHEKENLTAFVTHPGMVDTAMADEALPALGLTKEQAKPISVEESTEGLLAVYDAATRASHGGKFFSYDGSALPY</sequence>
<dbReference type="Proteomes" id="UP000237144">
    <property type="component" value="Unassembled WGS sequence"/>
</dbReference>
<gene>
    <name evidence="4" type="ORF">BMF94_1378</name>
</gene>
<dbReference type="CDD" id="cd05325">
    <property type="entry name" value="carb_red_sniffer_like_SDR_c"/>
    <property type="match status" value="1"/>
</dbReference>
<dbReference type="OrthoDB" id="9876299at2759"/>
<comment type="caution">
    <text evidence="4">The sequence shown here is derived from an EMBL/GenBank/DDBJ whole genome shotgun (WGS) entry which is preliminary data.</text>
</comment>
<evidence type="ECO:0008006" key="6">
    <source>
        <dbReference type="Google" id="ProtNLM"/>
    </source>
</evidence>
<dbReference type="PRINTS" id="PR00081">
    <property type="entry name" value="GDHRDH"/>
</dbReference>
<organism evidence="4 5">
    <name type="scientific">Rhodotorula taiwanensis</name>
    <dbReference type="NCBI Taxonomy" id="741276"/>
    <lineage>
        <taxon>Eukaryota</taxon>
        <taxon>Fungi</taxon>
        <taxon>Dikarya</taxon>
        <taxon>Basidiomycota</taxon>
        <taxon>Pucciniomycotina</taxon>
        <taxon>Microbotryomycetes</taxon>
        <taxon>Sporidiobolales</taxon>
        <taxon>Sporidiobolaceae</taxon>
        <taxon>Rhodotorula</taxon>
    </lineage>
</organism>
<evidence type="ECO:0000256" key="3">
    <source>
        <dbReference type="ARBA" id="ARBA00023002"/>
    </source>
</evidence>
<evidence type="ECO:0000313" key="5">
    <source>
        <dbReference type="Proteomes" id="UP000237144"/>
    </source>
</evidence>
<reference evidence="4 5" key="1">
    <citation type="journal article" date="2018" name="Front. Microbiol.">
        <title>Prospects for Fungal Bioremediation of Acidic Radioactive Waste Sites: Characterization and Genome Sequence of Rhodotorula taiwanensis MD1149.</title>
        <authorList>
            <person name="Tkavc R."/>
            <person name="Matrosova V.Y."/>
            <person name="Grichenko O.E."/>
            <person name="Gostincar C."/>
            <person name="Volpe R.P."/>
            <person name="Klimenkova P."/>
            <person name="Gaidamakova E.K."/>
            <person name="Zhou C.E."/>
            <person name="Stewart B.J."/>
            <person name="Lyman M.G."/>
            <person name="Malfatti S.A."/>
            <person name="Rubinfeld B."/>
            <person name="Courtot M."/>
            <person name="Singh J."/>
            <person name="Dalgard C.L."/>
            <person name="Hamilton T."/>
            <person name="Frey K.G."/>
            <person name="Gunde-Cimerman N."/>
            <person name="Dugan L."/>
            <person name="Daly M.J."/>
        </authorList>
    </citation>
    <scope>NUCLEOTIDE SEQUENCE [LARGE SCALE GENOMIC DNA]</scope>
    <source>
        <strain evidence="4 5">MD1149</strain>
    </source>
</reference>
<dbReference type="InterPro" id="IPR036291">
    <property type="entry name" value="NAD(P)-bd_dom_sf"/>
</dbReference>
<dbReference type="InterPro" id="IPR051468">
    <property type="entry name" value="Fungal_SecMetab_SDRs"/>
</dbReference>
<dbReference type="Gene3D" id="3.40.50.720">
    <property type="entry name" value="NAD(P)-binding Rossmann-like Domain"/>
    <property type="match status" value="1"/>
</dbReference>